<accession>A0AAV9XJ49</accession>
<comment type="caution">
    <text evidence="2">The sequence shown here is derived from an EMBL/GenBank/DDBJ whole genome shotgun (WGS) entry which is preliminary data.</text>
</comment>
<feature type="compositionally biased region" description="Low complexity" evidence="1">
    <location>
        <begin position="457"/>
        <end position="472"/>
    </location>
</feature>
<dbReference type="AlphaFoldDB" id="A0AAV9XJ49"/>
<protein>
    <submittedName>
        <fullName evidence="2">Uncharacterized protein</fullName>
    </submittedName>
</protein>
<feature type="region of interest" description="Disordered" evidence="1">
    <location>
        <begin position="1"/>
        <end position="45"/>
    </location>
</feature>
<evidence type="ECO:0000313" key="2">
    <source>
        <dbReference type="EMBL" id="KAK6541199.1"/>
    </source>
</evidence>
<sequence>MPWPSPFSPSPPSEQQVAAASTQHTPGRRPHSNHPTQEPPRKPLTGLERMFSFLRTSRSLWKSRLASNPNLGLYRVKFLPPQLSRRWGLPVAAVGLTCAMIYYNSDLVDRIVTKEPWYLPIWFMHPTDKTPYENNGPEFQEFTRLMRDGQRRVNAEGAVLQSIKQRILNSKLDIGHWEGFASPFWMVFSLADPPQGWARKYLAISLTKMEIVTRPIPPRSVMRLSVVMYPRATAAGLQAFSSSIFQSAYSAFKSDTPIGTYKPPILERNPWVKQSPESEQSEKPTPSVPLLPSGIVMALHEAAASAQETLTKELARDYLKNLPPPPRGWIIADGTVRLVGTEAALIFDFRVAFNPKNYEQCIVYGLNPRHSIRRRGMRIQTFEKPSLPPPPPQPKTQQEQTATSQRKRERQRQLPEPQQISRKSDNDQQQALQKPAIPVQPPVVPEQQGPTPPPPSEAAASSPPQQQEVPRPQEAPRKR</sequence>
<dbReference type="Proteomes" id="UP001365542">
    <property type="component" value="Unassembled WGS sequence"/>
</dbReference>
<evidence type="ECO:0000256" key="1">
    <source>
        <dbReference type="SAM" id="MobiDB-lite"/>
    </source>
</evidence>
<organism evidence="2 3">
    <name type="scientific">Orbilia ellipsospora</name>
    <dbReference type="NCBI Taxonomy" id="2528407"/>
    <lineage>
        <taxon>Eukaryota</taxon>
        <taxon>Fungi</taxon>
        <taxon>Dikarya</taxon>
        <taxon>Ascomycota</taxon>
        <taxon>Pezizomycotina</taxon>
        <taxon>Orbiliomycetes</taxon>
        <taxon>Orbiliales</taxon>
        <taxon>Orbiliaceae</taxon>
        <taxon>Orbilia</taxon>
    </lineage>
</organism>
<feature type="compositionally biased region" description="Pro residues" evidence="1">
    <location>
        <begin position="438"/>
        <end position="456"/>
    </location>
</feature>
<dbReference type="EMBL" id="JAVHJO010000004">
    <property type="protein sequence ID" value="KAK6541199.1"/>
    <property type="molecule type" value="Genomic_DNA"/>
</dbReference>
<feature type="compositionally biased region" description="Pro residues" evidence="1">
    <location>
        <begin position="1"/>
        <end position="12"/>
    </location>
</feature>
<evidence type="ECO:0000313" key="3">
    <source>
        <dbReference type="Proteomes" id="UP001365542"/>
    </source>
</evidence>
<proteinExistence type="predicted"/>
<keyword evidence="3" id="KW-1185">Reference proteome</keyword>
<reference evidence="2 3" key="1">
    <citation type="submission" date="2019-10" db="EMBL/GenBank/DDBJ databases">
        <authorList>
            <person name="Palmer J.M."/>
        </authorList>
    </citation>
    <scope>NUCLEOTIDE SEQUENCE [LARGE SCALE GENOMIC DNA]</scope>
    <source>
        <strain evidence="2 3">TWF694</strain>
    </source>
</reference>
<feature type="region of interest" description="Disordered" evidence="1">
    <location>
        <begin position="382"/>
        <end position="479"/>
    </location>
</feature>
<feature type="compositionally biased region" description="Polar residues" evidence="1">
    <location>
        <begin position="14"/>
        <end position="25"/>
    </location>
</feature>
<name>A0AAV9XJ49_9PEZI</name>
<gene>
    <name evidence="2" type="ORF">TWF694_008566</name>
</gene>